<organism evidence="1 2">
    <name type="scientific">Penicillium subrubescens</name>
    <dbReference type="NCBI Taxonomy" id="1316194"/>
    <lineage>
        <taxon>Eukaryota</taxon>
        <taxon>Fungi</taxon>
        <taxon>Dikarya</taxon>
        <taxon>Ascomycota</taxon>
        <taxon>Pezizomycotina</taxon>
        <taxon>Eurotiomycetes</taxon>
        <taxon>Eurotiomycetidae</taxon>
        <taxon>Eurotiales</taxon>
        <taxon>Aspergillaceae</taxon>
        <taxon>Penicillium</taxon>
    </lineage>
</organism>
<sequence length="156" mass="18223">MTPPAGVERLRWVVTRPEYPAALAACGIPRSPFFPLNRALPLKQCVSDKSDTKECRNCKATKSRYWFFDFVLQVVLKTIFLCETRWVYAVYHGGQDRPEYLWSQYSIDYTFKGVQKAIWEFEDREGIFIHKWDLLEVMQALGKFDDVTLTALPDDD</sequence>
<keyword evidence="2" id="KW-1185">Reference proteome</keyword>
<reference evidence="1 2" key="1">
    <citation type="submission" date="2016-10" db="EMBL/GenBank/DDBJ databases">
        <title>Genome sequence of the ascomycete fungus Penicillium subrubescens.</title>
        <authorList>
            <person name="De Vries R.P."/>
            <person name="Peng M."/>
            <person name="Dilokpimol A."/>
            <person name="Hilden K."/>
            <person name="Makela M.R."/>
            <person name="Grigoriev I."/>
            <person name="Riley R."/>
            <person name="Granchi Z."/>
        </authorList>
    </citation>
    <scope>NUCLEOTIDE SEQUENCE [LARGE SCALE GENOMIC DNA]</scope>
    <source>
        <strain evidence="1 2">CBS 132785</strain>
    </source>
</reference>
<proteinExistence type="predicted"/>
<evidence type="ECO:0000313" key="2">
    <source>
        <dbReference type="Proteomes" id="UP000186955"/>
    </source>
</evidence>
<gene>
    <name evidence="1" type="ORF">PENSUB_9381</name>
</gene>
<evidence type="ECO:0000313" key="1">
    <source>
        <dbReference type="EMBL" id="OKO98283.1"/>
    </source>
</evidence>
<comment type="caution">
    <text evidence="1">The sequence shown here is derived from an EMBL/GenBank/DDBJ whole genome shotgun (WGS) entry which is preliminary data.</text>
</comment>
<dbReference type="EMBL" id="MNBE01000673">
    <property type="protein sequence ID" value="OKO98283.1"/>
    <property type="molecule type" value="Genomic_DNA"/>
</dbReference>
<dbReference type="Proteomes" id="UP000186955">
    <property type="component" value="Unassembled WGS sequence"/>
</dbReference>
<dbReference type="AlphaFoldDB" id="A0A1Q5TDI9"/>
<name>A0A1Q5TDI9_9EURO</name>
<accession>A0A1Q5TDI9</accession>
<protein>
    <submittedName>
        <fullName evidence="1">Uncharacterized protein</fullName>
    </submittedName>
</protein>